<dbReference type="GO" id="GO:0043235">
    <property type="term" value="C:receptor complex"/>
    <property type="evidence" value="ECO:0007669"/>
    <property type="project" value="TreeGrafter"/>
</dbReference>
<keyword evidence="12" id="KW-1185">Reference proteome</keyword>
<dbReference type="PROSITE" id="PS00107">
    <property type="entry name" value="PROTEIN_KINASE_ATP"/>
    <property type="match status" value="1"/>
</dbReference>
<dbReference type="InterPro" id="IPR001245">
    <property type="entry name" value="Ser-Thr/Tyr_kinase_cat_dom"/>
</dbReference>
<feature type="region of interest" description="Disordered" evidence="7">
    <location>
        <begin position="1690"/>
        <end position="1720"/>
    </location>
</feature>
<dbReference type="CDD" id="cd00192">
    <property type="entry name" value="PTKc"/>
    <property type="match status" value="1"/>
</dbReference>
<keyword evidence="3 8" id="KW-1133">Transmembrane helix</keyword>
<feature type="region of interest" description="Disordered" evidence="7">
    <location>
        <begin position="1966"/>
        <end position="2072"/>
    </location>
</feature>
<dbReference type="GO" id="GO:0007169">
    <property type="term" value="P:cell surface receptor protein tyrosine kinase signaling pathway"/>
    <property type="evidence" value="ECO:0007669"/>
    <property type="project" value="TreeGrafter"/>
</dbReference>
<dbReference type="Gene3D" id="3.40.50.2300">
    <property type="match status" value="2"/>
</dbReference>
<feature type="region of interest" description="Disordered" evidence="7">
    <location>
        <begin position="2379"/>
        <end position="2438"/>
    </location>
</feature>
<feature type="region of interest" description="Disordered" evidence="7">
    <location>
        <begin position="2843"/>
        <end position="2877"/>
    </location>
</feature>
<dbReference type="InterPro" id="IPR017441">
    <property type="entry name" value="Protein_kinase_ATP_BS"/>
</dbReference>
<dbReference type="STRING" id="50429.A0A2B4T087"/>
<keyword evidence="4 8" id="KW-0472">Membrane</keyword>
<dbReference type="InterPro" id="IPR000719">
    <property type="entry name" value="Prot_kinase_dom"/>
</dbReference>
<feature type="binding site" evidence="6">
    <location>
        <position position="2587"/>
    </location>
    <ligand>
        <name>ATP</name>
        <dbReference type="ChEBI" id="CHEBI:30616"/>
    </ligand>
</feature>
<evidence type="ECO:0000256" key="3">
    <source>
        <dbReference type="ARBA" id="ARBA00022989"/>
    </source>
</evidence>
<feature type="compositionally biased region" description="Basic and acidic residues" evidence="7">
    <location>
        <begin position="1321"/>
        <end position="1338"/>
    </location>
</feature>
<comment type="catalytic activity">
    <reaction evidence="5">
        <text>L-tyrosyl-[protein] + ATP = O-phospho-L-tyrosyl-[protein] + ADP + H(+)</text>
        <dbReference type="Rhea" id="RHEA:10596"/>
        <dbReference type="Rhea" id="RHEA-COMP:10136"/>
        <dbReference type="Rhea" id="RHEA-COMP:20101"/>
        <dbReference type="ChEBI" id="CHEBI:15378"/>
        <dbReference type="ChEBI" id="CHEBI:30616"/>
        <dbReference type="ChEBI" id="CHEBI:46858"/>
        <dbReference type="ChEBI" id="CHEBI:61978"/>
        <dbReference type="ChEBI" id="CHEBI:456216"/>
        <dbReference type="EC" id="2.7.10.1"/>
    </reaction>
</comment>
<feature type="region of interest" description="Disordered" evidence="7">
    <location>
        <begin position="1617"/>
        <end position="1642"/>
    </location>
</feature>
<dbReference type="PROSITE" id="PS50011">
    <property type="entry name" value="PROTEIN_KINASE_DOM"/>
    <property type="match status" value="1"/>
</dbReference>
<dbReference type="PROSITE" id="PS00109">
    <property type="entry name" value="PROTEIN_KINASE_TYR"/>
    <property type="match status" value="1"/>
</dbReference>
<feature type="compositionally biased region" description="Basic and acidic residues" evidence="7">
    <location>
        <begin position="1997"/>
        <end position="2007"/>
    </location>
</feature>
<feature type="compositionally biased region" description="Basic and acidic residues" evidence="7">
    <location>
        <begin position="2047"/>
        <end position="2057"/>
    </location>
</feature>
<keyword evidence="6" id="KW-0067">ATP-binding</keyword>
<evidence type="ECO:0000256" key="4">
    <source>
        <dbReference type="ARBA" id="ARBA00023136"/>
    </source>
</evidence>
<feature type="transmembrane region" description="Helical" evidence="8">
    <location>
        <begin position="1184"/>
        <end position="1203"/>
    </location>
</feature>
<feature type="region of interest" description="Disordered" evidence="7">
    <location>
        <begin position="1482"/>
        <end position="1522"/>
    </location>
</feature>
<feature type="compositionally biased region" description="Basic and acidic residues" evidence="7">
    <location>
        <begin position="1482"/>
        <end position="1508"/>
    </location>
</feature>
<dbReference type="InterPro" id="IPR011009">
    <property type="entry name" value="Kinase-like_dom_sf"/>
</dbReference>
<dbReference type="FunFam" id="1.10.510.10:FF:001227">
    <property type="entry name" value="Tyrosine-protein kinase receptor"/>
    <property type="match status" value="1"/>
</dbReference>
<dbReference type="InterPro" id="IPR001828">
    <property type="entry name" value="ANF_lig-bd_rcpt"/>
</dbReference>
<feature type="compositionally biased region" description="Acidic residues" evidence="7">
    <location>
        <begin position="2479"/>
        <end position="2493"/>
    </location>
</feature>
<evidence type="ECO:0000256" key="1">
    <source>
        <dbReference type="ARBA" id="ARBA00004167"/>
    </source>
</evidence>
<evidence type="ECO:0000256" key="8">
    <source>
        <dbReference type="SAM" id="Phobius"/>
    </source>
</evidence>
<dbReference type="InterPro" id="IPR020635">
    <property type="entry name" value="Tyr_kinase_cat_dom"/>
</dbReference>
<dbReference type="Gene3D" id="1.10.510.10">
    <property type="entry name" value="Transferase(Phosphotransferase) domain 1"/>
    <property type="match status" value="1"/>
</dbReference>
<feature type="compositionally biased region" description="Basic and acidic residues" evidence="7">
    <location>
        <begin position="932"/>
        <end position="947"/>
    </location>
</feature>
<name>A0A2B4T087_STYPI</name>
<feature type="compositionally biased region" description="Polar residues" evidence="7">
    <location>
        <begin position="1339"/>
        <end position="1383"/>
    </location>
</feature>
<evidence type="ECO:0000256" key="2">
    <source>
        <dbReference type="ARBA" id="ARBA00022692"/>
    </source>
</evidence>
<keyword evidence="9" id="KW-0732">Signal</keyword>
<evidence type="ECO:0000313" key="11">
    <source>
        <dbReference type="EMBL" id="PFX34829.1"/>
    </source>
</evidence>
<dbReference type="Proteomes" id="UP000225706">
    <property type="component" value="Unassembled WGS sequence"/>
</dbReference>
<feature type="region of interest" description="Disordered" evidence="7">
    <location>
        <begin position="2463"/>
        <end position="2493"/>
    </location>
</feature>
<accession>A0A2B4T087</accession>
<feature type="compositionally biased region" description="Polar residues" evidence="7">
    <location>
        <begin position="2034"/>
        <end position="2045"/>
    </location>
</feature>
<dbReference type="PANTHER" id="PTHR24416">
    <property type="entry name" value="TYROSINE-PROTEIN KINASE RECEPTOR"/>
    <property type="match status" value="1"/>
</dbReference>
<dbReference type="Gene3D" id="3.40.190.10">
    <property type="entry name" value="Periplasmic binding protein-like II"/>
    <property type="match status" value="1"/>
</dbReference>
<dbReference type="InterPro" id="IPR008266">
    <property type="entry name" value="Tyr_kinase_AS"/>
</dbReference>
<feature type="region of interest" description="Disordered" evidence="7">
    <location>
        <begin position="1745"/>
        <end position="1764"/>
    </location>
</feature>
<evidence type="ECO:0000313" key="12">
    <source>
        <dbReference type="Proteomes" id="UP000225706"/>
    </source>
</evidence>
<feature type="compositionally biased region" description="Acidic residues" evidence="7">
    <location>
        <begin position="2420"/>
        <end position="2433"/>
    </location>
</feature>
<comment type="caution">
    <text evidence="11">The sequence shown here is derived from an EMBL/GenBank/DDBJ whole genome shotgun (WGS) entry which is preliminary data.</text>
</comment>
<evidence type="ECO:0000259" key="10">
    <source>
        <dbReference type="PROSITE" id="PS50011"/>
    </source>
</evidence>
<feature type="region of interest" description="Disordered" evidence="7">
    <location>
        <begin position="1321"/>
        <end position="1458"/>
    </location>
</feature>
<keyword evidence="11" id="KW-0675">Receptor</keyword>
<organism evidence="11 12">
    <name type="scientific">Stylophora pistillata</name>
    <name type="common">Smooth cauliflower coral</name>
    <dbReference type="NCBI Taxonomy" id="50429"/>
    <lineage>
        <taxon>Eukaryota</taxon>
        <taxon>Metazoa</taxon>
        <taxon>Cnidaria</taxon>
        <taxon>Anthozoa</taxon>
        <taxon>Hexacorallia</taxon>
        <taxon>Scleractinia</taxon>
        <taxon>Astrocoeniina</taxon>
        <taxon>Pocilloporidae</taxon>
        <taxon>Stylophora</taxon>
    </lineage>
</organism>
<evidence type="ECO:0000256" key="9">
    <source>
        <dbReference type="SAM" id="SignalP"/>
    </source>
</evidence>
<dbReference type="PRINTS" id="PR01176">
    <property type="entry name" value="GABABRECEPTR"/>
</dbReference>
<dbReference type="GO" id="GO:0004714">
    <property type="term" value="F:transmembrane receptor protein tyrosine kinase activity"/>
    <property type="evidence" value="ECO:0007669"/>
    <property type="project" value="UniProtKB-EC"/>
</dbReference>
<dbReference type="SMART" id="SM00219">
    <property type="entry name" value="TyrKc"/>
    <property type="match status" value="1"/>
</dbReference>
<feature type="compositionally biased region" description="Basic and acidic residues" evidence="7">
    <location>
        <begin position="1413"/>
        <end position="1439"/>
    </location>
</feature>
<feature type="signal peptide" evidence="9">
    <location>
        <begin position="1"/>
        <end position="17"/>
    </location>
</feature>
<dbReference type="Gene3D" id="3.30.200.20">
    <property type="entry name" value="Phosphorylase Kinase, domain 1"/>
    <property type="match status" value="1"/>
</dbReference>
<dbReference type="Gene3D" id="3.40.190.100">
    <property type="entry name" value="Glycine betaine-binding periplasmic protein, domain 2"/>
    <property type="match status" value="1"/>
</dbReference>
<feature type="transmembrane region" description="Helical" evidence="8">
    <location>
        <begin position="855"/>
        <end position="879"/>
    </location>
</feature>
<gene>
    <name evidence="11" type="primary">IGF1R</name>
    <name evidence="11" type="ORF">AWC38_SpisGene20</name>
</gene>
<evidence type="ECO:0000256" key="7">
    <source>
        <dbReference type="SAM" id="MobiDB-lite"/>
    </source>
</evidence>
<feature type="compositionally biased region" description="Polar residues" evidence="7">
    <location>
        <begin position="2379"/>
        <end position="2395"/>
    </location>
</feature>
<feature type="compositionally biased region" description="Basic and acidic residues" evidence="7">
    <location>
        <begin position="964"/>
        <end position="975"/>
    </location>
</feature>
<feature type="domain" description="Protein kinase" evidence="10">
    <location>
        <begin position="2553"/>
        <end position="2825"/>
    </location>
</feature>
<dbReference type="GO" id="GO:0005886">
    <property type="term" value="C:plasma membrane"/>
    <property type="evidence" value="ECO:0007669"/>
    <property type="project" value="TreeGrafter"/>
</dbReference>
<dbReference type="Pfam" id="PF07714">
    <property type="entry name" value="PK_Tyr_Ser-Thr"/>
    <property type="match status" value="1"/>
</dbReference>
<proteinExistence type="predicted"/>
<sequence>MIVWIFLSLLITTEVSTTTGKCFKSEFVGNTVKRHFKLYGDGITLLPLKVSYSKRASHQVSSHVLRILLEEVLGYEDVVLVLDDSGLSVHKALQKISGCSNHSCDSSAVPDVMINTEVWVAPGYQYNKWFDKKFVNEAGNISTHGRFGWYLPTSFVKRLWNDSRIIADSWRALQLQSVLGQLLQNASLLNSYVNVSEYKKSCEEIASCSNGWFHSTKCRDGDNTMHCAVLLADFPEHYGSLLQQQIKSLGLNISVVWLASELQQFINGRVDQPFLLLNWEPNTKPTTEKLTRISLPPCSASVSFIHALSSHQDYYNCDFPPSHLYKFAWGAVKDNAPDVYYLLSNLYFDKETLGGLLHKYAYGRGNVTSEEIACDWLKQNRDTWMQWLPSGSFNKTPVYLGGMFPLSVSKDAVWSRPGILQGALMALESINSDFKILNNYSLELIVEDTHCKTSLILNAFIEFMSRSHNKSIVGIIGPACSVQTEIIAEVAPLYNTMVMGYSVEGVALADREKYPLFFRTSPSYAEFKFAYTAIFGFFQWKQYASLTDTNYVSRTVTATHEYLESQGINLVYARQITNQDSVDIKTYVRSLKESSARIVIATLFESLARAVVCEAHIQGLTPQNGYVWFLPAWLAHDWWDLDHSRQDSDTSVGILSVPCSTADLKEFVNGGYFTLSNAFYGEELDTILSGGTVSQWRQEYERRVRKQGHTPSGYASFAHDAVWAYALALDKLFKSHPAGLDTIRTNHTTQLLKNFLQQTNFSGVSGRVIFRAGERYLPIVEMAQHFPTKVVKVGRVLPNMYRACGSSNRCLEMNETSILWPGGRRPTDGRSKPSSHEVCSVESFRAALGLSCTGAIAVINTITIGLFLIIVITLIWICIKKRLLLRRNVLWKKLNYSFGNRFNEEEEEEGETALAQNPPSLAACAIEDQRIETQNKNNTREPSEGKRNSSRNFESYKAGTRIHRPLEERRTYGDTRFRQSEKVTYHNQVRTRHFKNSIAVPRLPLMRERLFDCRGLRNTTQTRINKMTYMGNNSAFLCSDRMEGKNRMQAPPVEELYSGDVRWKPKNHCPARGQRWPYVRPGTVESWRMEKTPRRVLIKPRPAGTWHLKERPQRNAGNNYAFSCKDRNKARLEMRPPPPVELLHEENVSTVGLKKAPLGENNIPSCFKRSGLVSEDFMRRSKMLFRPFICVVNGMKNVLTPLLRKIYSYDHRVVSEYCGISRVKKPCPAEFSEDDEGALDSEIGKNLNQRQGRGWKLSNLGGLPYLIRELFHLVVSSTCRSLSGLFVWVKKLHAIGCAFCYASKKQNKDLNKSVDRLYQVEKNRQSETSRQRNEEPSESRGTVKSGQVHMSNASRGSLRSSNEHVNVQASSNSVIYSDSQVHSPSRDSKIQDETLNVSPPVRQRNKTCYELSTDSKVKGELIHSESERETDTKTKREETQSTLPADKNFATSRPSEEKEVKTTVSLSALKGLIRDLEQKISESTEKRQLSDSVTEDRRTKQEVTKKDVCTQTESMTDKPGKNVVPLSIEAVPAYVKTEPEEQRLQGEASERQVLSASGTGVEITQCDAKSLEADENTNVKPQVSKGKRTKSGEKYKGLRSLRNKYVKTSFVCSDSSSAESINVKRKDRGDVPSSLELHTTESPPEKILIPLSIEAVHSNIEKEKENERKRLQGGEGECQVVSASGSKVGITNCNAKSSMTEEDSDDEPQMSKGKRTKRCDKYTQLRSKDLTTSFVCSDSSSAKSKCAKRKTKGDPPSSLELHSTHFAPNENATIVSFEDIQAYHGTKDEGQSLQRELHSSEFAPNENATIVSFEDIQAYHKTDDEGQSSQGELHSTEFAPKENVTIVSYEEIQAYHETDDEGQSSQRELHSTEFVPKENATIVSYEEIQAYHETDDEGQSSQGELHSTEFVPKESATIVSFEDIQAYHETADERQSLQGELHSTEYAPKENATIVSFEEIQAYHETDDEGQSSQGELHSTEFVPKESATIVSFEEVEAYHETDDERQSSQGGEGNVEPQMSIGNLTKKGDENGQLMSKDSSNSFSAELRDVKRKGNDDPFSSVEPQATDVIPRKTCQPLRHATVKQVHDTEMVESIDSSSTDQGEPMEFIDGQNAETYKFGFASDDDKPPTRKDFMEDTNVMETDQLILECMRHQTEKLETIQQYSIQNPFFVFSDRMQAFHVQPLEEMETDRLPIHTTPSFVQQNSAFSGLKSFLFTTLGQQNNFMKPNDRVQPVQVIETDRLLVPCTPCFAQPHVMKANGEPVLFTFGQNVDVKLPTCIDEEMPEEQVTMETDQMLHDTCQPLDMAFGKTVDDKGPFASAVDKFWKETFGRSLTDGNPSIRAPPKLIAQALLPWANPPPESATPINNQHPQRMESTFGNELNVSSTEQRLSVSSERDPRSTKLLTMEQLQIVPPVSDNPDDSDSESDDESSDGSQVNLAQQINAAVDEDLEAERTNRLIEEAELQLEPDASYTPDCSDSDEAERESEDEYELDPETIDKFLILDTTPEHVDFINKYDRKYKETQQRMEELGLMEQSPMLHLDEWEIPRESIVLNRKLGEGAFGAVCGGEVIGLGAEGDWLPVAVKSLKIGSLPEDKLEFLSEAETMKIFDHKNIVKLLGVCTKGEPAFAVMELMIHGDLKNFLLARRQFANQDCKEAEDVTPKKLTAMALDITNGLNYLAEMKFVHRDLALRNCMVGSGHVVKLGDFGMARAIYDSDYYRFGRKGMLPVRWMSPESLADGVFTTKSDVWSLGVTLWELATFGSFPYQGLSNGEVVERVKLGRIMEKPHGCTSELGTLLTECWRKDPLHRPDPDKICDLLTARVTMVTACLDSPMSSVATDENCVGRSEIGRDSMRKRRGTPSPSPRRTRAITQLT</sequence>
<feature type="chain" id="PRO_5012089429" evidence="9">
    <location>
        <begin position="18"/>
        <end position="2877"/>
    </location>
</feature>
<dbReference type="InterPro" id="IPR050122">
    <property type="entry name" value="RTK"/>
</dbReference>
<dbReference type="SUPFAM" id="SSF53850">
    <property type="entry name" value="Periplasmic binding protein-like II"/>
    <property type="match status" value="1"/>
</dbReference>
<dbReference type="PANTHER" id="PTHR24416:SF489">
    <property type="entry name" value="PROTEIN KINASE DOMAIN-CONTAINING PROTEIN"/>
    <property type="match status" value="1"/>
</dbReference>
<dbReference type="EMBL" id="LSMT01000001">
    <property type="protein sequence ID" value="PFX34829.1"/>
    <property type="molecule type" value="Genomic_DNA"/>
</dbReference>
<evidence type="ECO:0000256" key="5">
    <source>
        <dbReference type="ARBA" id="ARBA00051243"/>
    </source>
</evidence>
<comment type="subcellular location">
    <subcellularLocation>
        <location evidence="1">Membrane</location>
        <topology evidence="1">Single-pass membrane protein</topology>
    </subcellularLocation>
</comment>
<protein>
    <submittedName>
        <fullName evidence="11">Insulin-like growth factor 1 receptor</fullName>
    </submittedName>
</protein>
<keyword evidence="2 8" id="KW-0812">Transmembrane</keyword>
<dbReference type="Pfam" id="PF01094">
    <property type="entry name" value="ANF_receptor"/>
    <property type="match status" value="1"/>
</dbReference>
<dbReference type="InterPro" id="IPR028082">
    <property type="entry name" value="Peripla_BP_I"/>
</dbReference>
<dbReference type="OrthoDB" id="73209at2759"/>
<dbReference type="SUPFAM" id="SSF53822">
    <property type="entry name" value="Periplasmic binding protein-like I"/>
    <property type="match status" value="1"/>
</dbReference>
<dbReference type="GO" id="GO:0005524">
    <property type="term" value="F:ATP binding"/>
    <property type="evidence" value="ECO:0007669"/>
    <property type="project" value="UniProtKB-UniRule"/>
</dbReference>
<keyword evidence="6" id="KW-0547">Nucleotide-binding</keyword>
<evidence type="ECO:0000256" key="6">
    <source>
        <dbReference type="PROSITE-ProRule" id="PRU10141"/>
    </source>
</evidence>
<dbReference type="SUPFAM" id="SSF56112">
    <property type="entry name" value="Protein kinase-like (PK-like)"/>
    <property type="match status" value="1"/>
</dbReference>
<feature type="region of interest" description="Disordered" evidence="7">
    <location>
        <begin position="932"/>
        <end position="975"/>
    </location>
</feature>
<dbReference type="CDD" id="cd06366">
    <property type="entry name" value="PBP1_GABAb_receptor"/>
    <property type="match status" value="1"/>
</dbReference>
<reference evidence="12" key="1">
    <citation type="journal article" date="2017" name="bioRxiv">
        <title>Comparative analysis of the genomes of Stylophora pistillata and Acropora digitifera provides evidence for extensive differences between species of corals.</title>
        <authorList>
            <person name="Voolstra C.R."/>
            <person name="Li Y."/>
            <person name="Liew Y.J."/>
            <person name="Baumgarten S."/>
            <person name="Zoccola D."/>
            <person name="Flot J.-F."/>
            <person name="Tambutte S."/>
            <person name="Allemand D."/>
            <person name="Aranda M."/>
        </authorList>
    </citation>
    <scope>NUCLEOTIDE SEQUENCE [LARGE SCALE GENOMIC DNA]</scope>
</reference>
<dbReference type="PRINTS" id="PR00109">
    <property type="entry name" value="TYRKINASE"/>
</dbReference>